<proteinExistence type="predicted"/>
<dbReference type="OrthoDB" id="5314201at2759"/>
<keyword evidence="3" id="KW-1185">Reference proteome</keyword>
<gene>
    <name evidence="2" type="ORF">VHEMI02234</name>
</gene>
<evidence type="ECO:0008006" key="4">
    <source>
        <dbReference type="Google" id="ProtNLM"/>
    </source>
</evidence>
<dbReference type="AlphaFoldDB" id="A0A0A1T7P5"/>
<accession>A0A0A1T7P5</accession>
<dbReference type="EMBL" id="CDHN01000001">
    <property type="protein sequence ID" value="CEJ82150.1"/>
    <property type="molecule type" value="Genomic_DNA"/>
</dbReference>
<dbReference type="HOGENOM" id="CLU_027731_0_0_1"/>
<feature type="region of interest" description="Disordered" evidence="1">
    <location>
        <begin position="359"/>
        <end position="393"/>
    </location>
</feature>
<sequence length="523" mass="58167">MDIASKDAARILLQNTATSYDIRVRRDEIEMALEDPIQGPALVEWASSHLLSDNLLTADELALYSALDSSGQVDKLSELQDLAEVQPIRHDDLKAAIAELRRSTDSINEQTETLRHQHDALSRLAAKCDEDGARRRQLDLAHERTSEVEQTRLASHVDQLSQAIQQQLSQLTNSEQPGKSDFRGSLEDAFQSDDRLLASLQKLGWELEEPDPEEAVPVEKLKEVCMRLIKITVQSVRTRLDTTYLNTLIAAHQTGASQAASEAEIAALQDEVESLYAEILPVAQMAVEQQHLEPALSAVSSKNGQSQQKTMSSLTYMNQCLDYLLGRVNRLQSRMYIYKSHMQAVQTVAATAKTETISTKSINNTSRPPISALNRRPDAKSRRRSSGYQDIPPLDSLMQSLSLPVEAFEAPTPTDKARILAKAVSERREKNKDVSAAAQDALEQIISTQIDDARRAVQLLRDSIAAESSFGSVQLMDPDLDQSLAAMKQEAANLNQQLAEMDLSIEESGRSDKKEELIERWSR</sequence>
<organism evidence="2 3">
    <name type="scientific">[Torrubiella] hemipterigena</name>
    <dbReference type="NCBI Taxonomy" id="1531966"/>
    <lineage>
        <taxon>Eukaryota</taxon>
        <taxon>Fungi</taxon>
        <taxon>Dikarya</taxon>
        <taxon>Ascomycota</taxon>
        <taxon>Pezizomycotina</taxon>
        <taxon>Sordariomycetes</taxon>
        <taxon>Hypocreomycetidae</taxon>
        <taxon>Hypocreales</taxon>
        <taxon>Clavicipitaceae</taxon>
        <taxon>Clavicipitaceae incertae sedis</taxon>
        <taxon>'Torrubiella' clade</taxon>
    </lineage>
</organism>
<evidence type="ECO:0000313" key="3">
    <source>
        <dbReference type="Proteomes" id="UP000039046"/>
    </source>
</evidence>
<feature type="compositionally biased region" description="Polar residues" evidence="1">
    <location>
        <begin position="359"/>
        <end position="368"/>
    </location>
</feature>
<reference evidence="2 3" key="1">
    <citation type="journal article" date="2015" name="Genome Announc.">
        <title>Draft Genome Sequence and Gene Annotation of the Entomopathogenic Fungus Verticillium hemipterigenum.</title>
        <authorList>
            <person name="Horn F."/>
            <person name="Habel A."/>
            <person name="Scharf D.H."/>
            <person name="Dworschak J."/>
            <person name="Brakhage A.A."/>
            <person name="Guthke R."/>
            <person name="Hertweck C."/>
            <person name="Linde J."/>
        </authorList>
    </citation>
    <scope>NUCLEOTIDE SEQUENCE [LARGE SCALE GENOMIC DNA]</scope>
</reference>
<evidence type="ECO:0000256" key="1">
    <source>
        <dbReference type="SAM" id="MobiDB-lite"/>
    </source>
</evidence>
<evidence type="ECO:0000313" key="2">
    <source>
        <dbReference type="EMBL" id="CEJ82150.1"/>
    </source>
</evidence>
<name>A0A0A1T7P5_9HYPO</name>
<dbReference type="Proteomes" id="UP000039046">
    <property type="component" value="Unassembled WGS sequence"/>
</dbReference>
<protein>
    <recommendedName>
        <fullName evidence="4">Vacuolar H+/Ca2+ exchanger</fullName>
    </recommendedName>
</protein>